<comment type="caution">
    <text evidence="2">The sequence shown here is derived from an EMBL/GenBank/DDBJ whole genome shotgun (WGS) entry which is preliminary data.</text>
</comment>
<dbReference type="Proteomes" id="UP000569092">
    <property type="component" value="Unassembled WGS sequence"/>
</dbReference>
<organism evidence="2 3">
    <name type="scientific">Tunturiibacter lichenicola</name>
    <dbReference type="NCBI Taxonomy" id="2051959"/>
    <lineage>
        <taxon>Bacteria</taxon>
        <taxon>Pseudomonadati</taxon>
        <taxon>Acidobacteriota</taxon>
        <taxon>Terriglobia</taxon>
        <taxon>Terriglobales</taxon>
        <taxon>Acidobacteriaceae</taxon>
        <taxon>Tunturiibacter</taxon>
    </lineage>
</organism>
<feature type="chain" id="PRO_5030877537" evidence="1">
    <location>
        <begin position="23"/>
        <end position="442"/>
    </location>
</feature>
<sequence length="442" mass="47052">MLRPRSSTLLCAVLILSSSALAQNQTVPNQTIPGPGNAQAVKTAQASPLVQSAYDFLIGQTFLLKDSNLRYQTLDALANPNTCILHRANLKLADKQNIVAELLAQGLLNRADDTTFPGGLLAGVFPPVLHDPSACPQLPQSFWSAPGSAFGSHHSYPGGLPVHESNNDTADINLGEEYAHVYGSTDPATGTAALNILGIYLPHPDNPSPNALKLDHDLLLGAPLWHDWAKSIVFQWNADGSEFLELSIGGSGAGLDNYGAAGDARTGGHHILSIAESMLRGFSPAFIITQASAHSAPTSGNEFKVVNWIRAAAIIARLDLVAKGYLITDSHGNLRLPALRQTGQVDLLAAGQTNILTEYELHNLSDADFTFSGPAVAADQLVLAQLAPAFGYDPTQTAVYNNRFRNVVLSNYSAERLYTIYSHSGLDGVRNEIAKLHAAGKL</sequence>
<keyword evidence="1" id="KW-0732">Signal</keyword>
<name>A0A7W8N5P8_9BACT</name>
<proteinExistence type="predicted"/>
<feature type="signal peptide" evidence="1">
    <location>
        <begin position="1"/>
        <end position="22"/>
    </location>
</feature>
<dbReference type="AlphaFoldDB" id="A0A7W8N5P8"/>
<reference evidence="2 3" key="1">
    <citation type="submission" date="2020-08" db="EMBL/GenBank/DDBJ databases">
        <title>Genomic Encyclopedia of Type Strains, Phase IV (KMG-V): Genome sequencing to study the core and pangenomes of soil and plant-associated prokaryotes.</title>
        <authorList>
            <person name="Whitman W."/>
        </authorList>
    </citation>
    <scope>NUCLEOTIDE SEQUENCE [LARGE SCALE GENOMIC DNA]</scope>
    <source>
        <strain evidence="2 3">M8US30</strain>
    </source>
</reference>
<evidence type="ECO:0000313" key="3">
    <source>
        <dbReference type="Proteomes" id="UP000569092"/>
    </source>
</evidence>
<dbReference type="EMBL" id="JACHDZ010000004">
    <property type="protein sequence ID" value="MBB5344776.1"/>
    <property type="molecule type" value="Genomic_DNA"/>
</dbReference>
<protein>
    <submittedName>
        <fullName evidence="2">Uncharacterized protein</fullName>
    </submittedName>
</protein>
<accession>A0A7W8N5P8</accession>
<evidence type="ECO:0000256" key="1">
    <source>
        <dbReference type="SAM" id="SignalP"/>
    </source>
</evidence>
<gene>
    <name evidence="2" type="ORF">HDF10_002762</name>
</gene>
<evidence type="ECO:0000313" key="2">
    <source>
        <dbReference type="EMBL" id="MBB5344776.1"/>
    </source>
</evidence>